<dbReference type="GO" id="GO:0000049">
    <property type="term" value="F:tRNA binding"/>
    <property type="evidence" value="ECO:0007669"/>
    <property type="project" value="UniProtKB-KW"/>
</dbReference>
<comment type="function">
    <text evidence="14 15">Catalyzes the 2-thiolation of uridine at the wobble position (U34) of tRNA, leading to the formation of s(2)U34.</text>
</comment>
<keyword evidence="8 15" id="KW-0819">tRNA processing</keyword>
<dbReference type="FunFam" id="3.40.50.620:FF:000004">
    <property type="entry name" value="tRNA-specific 2-thiouridylase MnmA"/>
    <property type="match status" value="1"/>
</dbReference>
<evidence type="ECO:0000256" key="9">
    <source>
        <dbReference type="ARBA" id="ARBA00022741"/>
    </source>
</evidence>
<dbReference type="SUPFAM" id="SSF52402">
    <property type="entry name" value="Adenine nucleotide alpha hydrolases-like"/>
    <property type="match status" value="1"/>
</dbReference>
<dbReference type="EMBL" id="QXEV01000002">
    <property type="protein sequence ID" value="RIA78302.1"/>
    <property type="molecule type" value="Genomic_DNA"/>
</dbReference>
<dbReference type="CDD" id="cd01998">
    <property type="entry name" value="MnmA_TRMU-like"/>
    <property type="match status" value="1"/>
</dbReference>
<evidence type="ECO:0000256" key="13">
    <source>
        <dbReference type="ARBA" id="ARBA00051542"/>
    </source>
</evidence>
<reference evidence="18 19" key="1">
    <citation type="submission" date="2018-08" db="EMBL/GenBank/DDBJ databases">
        <title>Genomic Encyclopedia of Archaeal and Bacterial Type Strains, Phase II (KMG-II): from individual species to whole genera.</title>
        <authorList>
            <person name="Goeker M."/>
        </authorList>
    </citation>
    <scope>NUCLEOTIDE SEQUENCE [LARGE SCALE GENOMIC DNA]</scope>
    <source>
        <strain evidence="18 19">ATCC 27112</strain>
    </source>
</reference>
<evidence type="ECO:0000259" key="17">
    <source>
        <dbReference type="Pfam" id="PF20259"/>
    </source>
</evidence>
<dbReference type="NCBIfam" id="TIGR00420">
    <property type="entry name" value="trmU"/>
    <property type="match status" value="1"/>
</dbReference>
<dbReference type="FunCoup" id="A0A397RYE4">
    <property type="interactions" value="350"/>
</dbReference>
<comment type="subcellular location">
    <subcellularLocation>
        <location evidence="1 15">Cytoplasm</location>
    </subcellularLocation>
</comment>
<evidence type="ECO:0000256" key="11">
    <source>
        <dbReference type="ARBA" id="ARBA00022884"/>
    </source>
</evidence>
<evidence type="ECO:0000313" key="19">
    <source>
        <dbReference type="Proteomes" id="UP000266506"/>
    </source>
</evidence>
<accession>A0A397RYE4</accession>
<dbReference type="InterPro" id="IPR023382">
    <property type="entry name" value="MnmA-like_central_sf"/>
</dbReference>
<evidence type="ECO:0000256" key="1">
    <source>
        <dbReference type="ARBA" id="ARBA00004496"/>
    </source>
</evidence>
<dbReference type="PANTHER" id="PTHR11933">
    <property type="entry name" value="TRNA 5-METHYLAMINOMETHYL-2-THIOURIDYLATE -METHYLTRANSFERASE"/>
    <property type="match status" value="1"/>
</dbReference>
<comment type="similarity">
    <text evidence="2 15">Belongs to the MnmA/TRMU family.</text>
</comment>
<keyword evidence="7 15" id="KW-0808">Transferase</keyword>
<feature type="site" description="Interaction with tRNA" evidence="15">
    <location>
        <position position="132"/>
    </location>
</feature>
<feature type="domain" description="tRNA-specific 2-thiouridylase MnmA-like central" evidence="17">
    <location>
        <begin position="212"/>
        <end position="279"/>
    </location>
</feature>
<feature type="region of interest" description="Interaction with tRNA" evidence="15">
    <location>
        <begin position="153"/>
        <end position="155"/>
    </location>
</feature>
<comment type="catalytic activity">
    <reaction evidence="13 15">
        <text>S-sulfanyl-L-cysteinyl-[protein] + uridine(34) in tRNA + AH2 + ATP = 2-thiouridine(34) in tRNA + L-cysteinyl-[protein] + A + AMP + diphosphate + H(+)</text>
        <dbReference type="Rhea" id="RHEA:47032"/>
        <dbReference type="Rhea" id="RHEA-COMP:10131"/>
        <dbReference type="Rhea" id="RHEA-COMP:11726"/>
        <dbReference type="Rhea" id="RHEA-COMP:11727"/>
        <dbReference type="Rhea" id="RHEA-COMP:11728"/>
        <dbReference type="ChEBI" id="CHEBI:13193"/>
        <dbReference type="ChEBI" id="CHEBI:15378"/>
        <dbReference type="ChEBI" id="CHEBI:17499"/>
        <dbReference type="ChEBI" id="CHEBI:29950"/>
        <dbReference type="ChEBI" id="CHEBI:30616"/>
        <dbReference type="ChEBI" id="CHEBI:33019"/>
        <dbReference type="ChEBI" id="CHEBI:61963"/>
        <dbReference type="ChEBI" id="CHEBI:65315"/>
        <dbReference type="ChEBI" id="CHEBI:87170"/>
        <dbReference type="ChEBI" id="CHEBI:456215"/>
        <dbReference type="EC" id="2.8.1.13"/>
    </reaction>
</comment>
<dbReference type="Gene3D" id="2.40.30.10">
    <property type="entry name" value="Translation factors"/>
    <property type="match status" value="1"/>
</dbReference>
<dbReference type="GO" id="GO:0002143">
    <property type="term" value="P:tRNA wobble position uridine thiolation"/>
    <property type="evidence" value="ECO:0007669"/>
    <property type="project" value="TreeGrafter"/>
</dbReference>
<evidence type="ECO:0000256" key="12">
    <source>
        <dbReference type="ARBA" id="ARBA00023157"/>
    </source>
</evidence>
<feature type="binding site" evidence="15">
    <location>
        <begin position="6"/>
        <end position="13"/>
    </location>
    <ligand>
        <name>ATP</name>
        <dbReference type="ChEBI" id="CHEBI:30616"/>
    </ligand>
</feature>
<evidence type="ECO:0000256" key="14">
    <source>
        <dbReference type="ARBA" id="ARBA00056575"/>
    </source>
</evidence>
<dbReference type="Proteomes" id="UP000266506">
    <property type="component" value="Unassembled WGS sequence"/>
</dbReference>
<dbReference type="GO" id="GO:0005737">
    <property type="term" value="C:cytoplasm"/>
    <property type="evidence" value="ECO:0007669"/>
    <property type="project" value="UniProtKB-SubCell"/>
</dbReference>
<dbReference type="PANTHER" id="PTHR11933:SF5">
    <property type="entry name" value="MITOCHONDRIAL TRNA-SPECIFIC 2-THIOURIDYLASE 1"/>
    <property type="match status" value="1"/>
</dbReference>
<feature type="region of interest" description="Interaction with tRNA" evidence="15">
    <location>
        <begin position="314"/>
        <end position="315"/>
    </location>
</feature>
<feature type="site" description="Interaction with tRNA" evidence="15">
    <location>
        <position position="347"/>
    </location>
</feature>
<evidence type="ECO:0000256" key="10">
    <source>
        <dbReference type="ARBA" id="ARBA00022840"/>
    </source>
</evidence>
<dbReference type="InterPro" id="IPR004506">
    <property type="entry name" value="MnmA-like"/>
</dbReference>
<evidence type="ECO:0000256" key="4">
    <source>
        <dbReference type="ARBA" id="ARBA00013805"/>
    </source>
</evidence>
<evidence type="ECO:0000256" key="7">
    <source>
        <dbReference type="ARBA" id="ARBA00022679"/>
    </source>
</evidence>
<dbReference type="InterPro" id="IPR046885">
    <property type="entry name" value="MnmA-like_C"/>
</dbReference>
<dbReference type="Pfam" id="PF20259">
    <property type="entry name" value="tRNA_Me_trans_M"/>
    <property type="match status" value="1"/>
</dbReference>
<evidence type="ECO:0000256" key="2">
    <source>
        <dbReference type="ARBA" id="ARBA00006191"/>
    </source>
</evidence>
<feature type="binding site" evidence="15">
    <location>
        <position position="32"/>
    </location>
    <ligand>
        <name>ATP</name>
        <dbReference type="ChEBI" id="CHEBI:30616"/>
    </ligand>
</feature>
<dbReference type="InterPro" id="IPR014729">
    <property type="entry name" value="Rossmann-like_a/b/a_fold"/>
</dbReference>
<sequence>MKVILGLSGGVDSSVALKLLKDQGYDVEAMFMRNWDSATNNDILGNPDINDDVCPQEKDFQDAKKVADQIGVKLNRIDFIEEYWDTVFTYFLNEYKSGRTPNPDIMCNKYIKFNAFLKHASTLGADYIAMGHYARVRHEKDKSYLLRGVDSNKDQSYFLCQISQSQLRHALFPVGDLTKQEVRKIAKDANLWTADKKDSTGICFIGERNFHQFLKNYLPSKPGEMVTLDGKVVGHHDGLMYYTIGQRKGLGIGGSHDFDNAAWFVCGKDLEKNQLIVGQGHDSEYLISNRCIATDCNWICDIPEDGKAYTAKFRYRSLDNPITLKKLDGNRIEVFYPEGVRAVTPGQAVVVYDGEVCLGGAIIDSVYMNQERRKY</sequence>
<keyword evidence="10 15" id="KW-0067">ATP-binding</keyword>
<keyword evidence="6 15" id="KW-0820">tRNA-binding</keyword>
<dbReference type="Pfam" id="PF20258">
    <property type="entry name" value="tRNA_Me_trans_C"/>
    <property type="match status" value="1"/>
</dbReference>
<protein>
    <recommendedName>
        <fullName evidence="4 15">tRNA-specific 2-thiouridylase MnmA</fullName>
        <ecNumber evidence="3 15">2.8.1.13</ecNumber>
    </recommendedName>
</protein>
<feature type="active site" description="Nucleophile" evidence="15">
    <location>
        <position position="107"/>
    </location>
</feature>
<dbReference type="HAMAP" id="MF_00144">
    <property type="entry name" value="tRNA_thiouridyl_MnmA"/>
    <property type="match status" value="1"/>
</dbReference>
<dbReference type="Gene3D" id="3.40.50.620">
    <property type="entry name" value="HUPs"/>
    <property type="match status" value="1"/>
</dbReference>
<organism evidence="18 19">
    <name type="scientific">Anaeroplasma bactoclasticum</name>
    <dbReference type="NCBI Taxonomy" id="2088"/>
    <lineage>
        <taxon>Bacteria</taxon>
        <taxon>Bacillati</taxon>
        <taxon>Mycoplasmatota</taxon>
        <taxon>Mollicutes</taxon>
        <taxon>Anaeroplasmatales</taxon>
        <taxon>Anaeroplasmataceae</taxon>
        <taxon>Anaeroplasma</taxon>
    </lineage>
</organism>
<comment type="caution">
    <text evidence="18">The sequence shown here is derived from an EMBL/GenBank/DDBJ whole genome shotgun (WGS) entry which is preliminary data.</text>
</comment>
<keyword evidence="12" id="KW-1015">Disulfide bond</keyword>
<keyword evidence="5 15" id="KW-0963">Cytoplasm</keyword>
<feature type="binding site" evidence="15">
    <location>
        <position position="131"/>
    </location>
    <ligand>
        <name>ATP</name>
        <dbReference type="ChEBI" id="CHEBI:30616"/>
    </ligand>
</feature>
<comment type="caution">
    <text evidence="15">Lacks conserved residue(s) required for the propagation of feature annotation.</text>
</comment>
<dbReference type="AlphaFoldDB" id="A0A397RYE4"/>
<proteinExistence type="inferred from homology"/>
<evidence type="ECO:0000256" key="6">
    <source>
        <dbReference type="ARBA" id="ARBA00022555"/>
    </source>
</evidence>
<feature type="region of interest" description="Interaction with target base in tRNA" evidence="15">
    <location>
        <begin position="102"/>
        <end position="104"/>
    </location>
</feature>
<feature type="domain" description="tRNA-specific 2-thiouridylase MnmA-like C-terminal" evidence="16">
    <location>
        <begin position="289"/>
        <end position="363"/>
    </location>
</feature>
<evidence type="ECO:0000313" key="18">
    <source>
        <dbReference type="EMBL" id="RIA78302.1"/>
    </source>
</evidence>
<dbReference type="GO" id="GO:0103016">
    <property type="term" value="F:tRNA-uridine 2-sulfurtransferase activity"/>
    <property type="evidence" value="ECO:0007669"/>
    <property type="project" value="UniProtKB-EC"/>
</dbReference>
<dbReference type="NCBIfam" id="NF001138">
    <property type="entry name" value="PRK00143.1"/>
    <property type="match status" value="1"/>
</dbReference>
<evidence type="ECO:0000256" key="3">
    <source>
        <dbReference type="ARBA" id="ARBA00011949"/>
    </source>
</evidence>
<dbReference type="RefSeq" id="WP_119015428.1">
    <property type="nucleotide sequence ID" value="NZ_QXEV01000002.1"/>
</dbReference>
<feature type="active site" description="Cysteine persulfide intermediate" evidence="15">
    <location>
        <position position="203"/>
    </location>
</feature>
<dbReference type="GO" id="GO:0005524">
    <property type="term" value="F:ATP binding"/>
    <property type="evidence" value="ECO:0007669"/>
    <property type="project" value="UniProtKB-KW"/>
</dbReference>
<dbReference type="FunFam" id="2.30.30.280:FF:000001">
    <property type="entry name" value="tRNA-specific 2-thiouridylase MnmA"/>
    <property type="match status" value="1"/>
</dbReference>
<dbReference type="Pfam" id="PF03054">
    <property type="entry name" value="tRNA_Me_trans"/>
    <property type="match status" value="1"/>
</dbReference>
<dbReference type="InParanoid" id="A0A397RYE4"/>
<keyword evidence="9 15" id="KW-0547">Nucleotide-binding</keyword>
<dbReference type="OrthoDB" id="9800696at2"/>
<evidence type="ECO:0000256" key="15">
    <source>
        <dbReference type="HAMAP-Rule" id="MF_00144"/>
    </source>
</evidence>
<dbReference type="FunFam" id="2.40.30.10:FF:000023">
    <property type="entry name" value="tRNA-specific 2-thiouridylase MnmA"/>
    <property type="match status" value="1"/>
</dbReference>
<dbReference type="Gene3D" id="2.30.30.280">
    <property type="entry name" value="Adenine nucleotide alpha hydrolases-like domains"/>
    <property type="match status" value="1"/>
</dbReference>
<keyword evidence="11 15" id="KW-0694">RNA-binding</keyword>
<dbReference type="InterPro" id="IPR046884">
    <property type="entry name" value="MnmA-like_central"/>
</dbReference>
<gene>
    <name evidence="15" type="primary">mnmA</name>
    <name evidence="18" type="ORF">EI71_00253</name>
</gene>
<evidence type="ECO:0000256" key="8">
    <source>
        <dbReference type="ARBA" id="ARBA00022694"/>
    </source>
</evidence>
<evidence type="ECO:0000259" key="16">
    <source>
        <dbReference type="Pfam" id="PF20258"/>
    </source>
</evidence>
<evidence type="ECO:0000256" key="5">
    <source>
        <dbReference type="ARBA" id="ARBA00022490"/>
    </source>
</evidence>
<name>A0A397RYE4_9MOLU</name>
<keyword evidence="19" id="KW-1185">Reference proteome</keyword>
<dbReference type="EC" id="2.8.1.13" evidence="3 15"/>